<name>A0A834SHF9_9FABA</name>
<evidence type="ECO:0000313" key="8">
    <source>
        <dbReference type="Proteomes" id="UP000634136"/>
    </source>
</evidence>
<sequence length="493" mass="55127">MANPSFSSPSFFYLFSLLFLLLIHFSRSALVHAESHFEGFEAEDDEFDDQSIDPTSLRSPPLTQSEPHTTKLTPSDPKTPDSDPNPSSNSDSQSSDSDLPKTSPTTTTTTTTTFDFWDEDEFEGLPDEQPAPEINNTAGDSKSADNSSDPVVSAKAENVKGSRSFTIEIVCGSFLIMFAINYFTGKRENENLALAWAAQFATKNSIFEKNFSLLGIGEGGDDAPLLLKEGQTVFKFYASGRRYCQGLLATMELKSRHDLISRMYNLIVPTRDEISFEVYMNDEAMDHVVFAMAKKKAAKAMQKDVRDLQRFANLVSPPTGRKWVAEELAVISESKEVASDLITETVLEQVFGDKAFDKFGKGFISMHFSDQHPGIHKKVLLFKFVLPSAKNMADMTRLVALVPYYIDLIGRYKLSSQARSKTEAARQKAAQEAQKELQNARQEALQRKKAERRKMIEEAEAKLSAEAIRKKEAKDRARQMKKAMPRVKVSRGA</sequence>
<dbReference type="OrthoDB" id="10039147at2759"/>
<dbReference type="GO" id="GO:0005509">
    <property type="term" value="F:calcium ion binding"/>
    <property type="evidence" value="ECO:0007669"/>
    <property type="project" value="InterPro"/>
</dbReference>
<accession>A0A834SHF9</accession>
<dbReference type="AlphaFoldDB" id="A0A834SHF9"/>
<evidence type="ECO:0000256" key="5">
    <source>
        <dbReference type="SAM" id="MobiDB-lite"/>
    </source>
</evidence>
<evidence type="ECO:0000256" key="1">
    <source>
        <dbReference type="ARBA" id="ARBA00004167"/>
    </source>
</evidence>
<dbReference type="EMBL" id="JAAIUW010000013">
    <property type="protein sequence ID" value="KAF7803592.1"/>
    <property type="molecule type" value="Genomic_DNA"/>
</dbReference>
<feature type="region of interest" description="Disordered" evidence="5">
    <location>
        <begin position="469"/>
        <end position="493"/>
    </location>
</feature>
<evidence type="ECO:0000313" key="7">
    <source>
        <dbReference type="EMBL" id="KAF7803592.1"/>
    </source>
</evidence>
<feature type="signal peptide" evidence="6">
    <location>
        <begin position="1"/>
        <end position="28"/>
    </location>
</feature>
<feature type="compositionally biased region" description="Basic residues" evidence="5">
    <location>
        <begin position="479"/>
        <end position="493"/>
    </location>
</feature>
<feature type="compositionally biased region" description="Acidic residues" evidence="5">
    <location>
        <begin position="116"/>
        <end position="126"/>
    </location>
</feature>
<feature type="compositionally biased region" description="Polar residues" evidence="5">
    <location>
        <begin position="134"/>
        <end position="150"/>
    </location>
</feature>
<dbReference type="InterPro" id="IPR012879">
    <property type="entry name" value="CCDC47"/>
</dbReference>
<proteinExistence type="predicted"/>
<dbReference type="Proteomes" id="UP000634136">
    <property type="component" value="Unassembled WGS sequence"/>
</dbReference>
<evidence type="ECO:0000256" key="4">
    <source>
        <dbReference type="ARBA" id="ARBA00023136"/>
    </source>
</evidence>
<organism evidence="7 8">
    <name type="scientific">Senna tora</name>
    <dbReference type="NCBI Taxonomy" id="362788"/>
    <lineage>
        <taxon>Eukaryota</taxon>
        <taxon>Viridiplantae</taxon>
        <taxon>Streptophyta</taxon>
        <taxon>Embryophyta</taxon>
        <taxon>Tracheophyta</taxon>
        <taxon>Spermatophyta</taxon>
        <taxon>Magnoliopsida</taxon>
        <taxon>eudicotyledons</taxon>
        <taxon>Gunneridae</taxon>
        <taxon>Pentapetalae</taxon>
        <taxon>rosids</taxon>
        <taxon>fabids</taxon>
        <taxon>Fabales</taxon>
        <taxon>Fabaceae</taxon>
        <taxon>Caesalpinioideae</taxon>
        <taxon>Cassia clade</taxon>
        <taxon>Senna</taxon>
    </lineage>
</organism>
<feature type="region of interest" description="Disordered" evidence="5">
    <location>
        <begin position="43"/>
        <end position="157"/>
    </location>
</feature>
<evidence type="ECO:0000256" key="2">
    <source>
        <dbReference type="ARBA" id="ARBA00022692"/>
    </source>
</evidence>
<gene>
    <name evidence="7" type="ORF">G2W53_042703</name>
</gene>
<comment type="subcellular location">
    <subcellularLocation>
        <location evidence="1">Membrane</location>
        <topology evidence="1">Single-pass membrane protein</topology>
    </subcellularLocation>
</comment>
<evidence type="ECO:0000256" key="3">
    <source>
        <dbReference type="ARBA" id="ARBA00022989"/>
    </source>
</evidence>
<dbReference type="PANTHER" id="PTHR12883:SF0">
    <property type="entry name" value="PAT COMPLEX SUBUNIT CCDC47"/>
    <property type="match status" value="1"/>
</dbReference>
<feature type="chain" id="PRO_5032427204" evidence="6">
    <location>
        <begin position="29"/>
        <end position="493"/>
    </location>
</feature>
<keyword evidence="8" id="KW-1185">Reference proteome</keyword>
<reference evidence="7" key="1">
    <citation type="submission" date="2020-09" db="EMBL/GenBank/DDBJ databases">
        <title>Genome-Enabled Discovery of Anthraquinone Biosynthesis in Senna tora.</title>
        <authorList>
            <person name="Kang S.-H."/>
            <person name="Pandey R.P."/>
            <person name="Lee C.-M."/>
            <person name="Sim J.-S."/>
            <person name="Jeong J.-T."/>
            <person name="Choi B.-S."/>
            <person name="Jung M."/>
            <person name="Ginzburg D."/>
            <person name="Zhao K."/>
            <person name="Won S.Y."/>
            <person name="Oh T.-J."/>
            <person name="Yu Y."/>
            <person name="Kim N.-H."/>
            <person name="Lee O.R."/>
            <person name="Lee T.-H."/>
            <person name="Bashyal P."/>
            <person name="Kim T.-S."/>
            <person name="Lee W.-H."/>
            <person name="Kawkins C."/>
            <person name="Kim C.-K."/>
            <person name="Kim J.S."/>
            <person name="Ahn B.O."/>
            <person name="Rhee S.Y."/>
            <person name="Sohng J.K."/>
        </authorList>
    </citation>
    <scope>NUCLEOTIDE SEQUENCE</scope>
    <source>
        <tissue evidence="7">Leaf</tissue>
    </source>
</reference>
<comment type="caution">
    <text evidence="7">The sequence shown here is derived from an EMBL/GenBank/DDBJ whole genome shotgun (WGS) entry which is preliminary data.</text>
</comment>
<protein>
    <submittedName>
        <fullName evidence="7">DUF1682 family protein</fullName>
    </submittedName>
</protein>
<feature type="region of interest" description="Disordered" evidence="5">
    <location>
        <begin position="432"/>
        <end position="451"/>
    </location>
</feature>
<dbReference type="GO" id="GO:0005783">
    <property type="term" value="C:endoplasmic reticulum"/>
    <property type="evidence" value="ECO:0007669"/>
    <property type="project" value="InterPro"/>
</dbReference>
<dbReference type="PANTHER" id="PTHR12883">
    <property type="entry name" value="ADIPOCYTE-SPECIFIC PROTEIN 4-RELATED"/>
    <property type="match status" value="1"/>
</dbReference>
<dbReference type="GO" id="GO:0016020">
    <property type="term" value="C:membrane"/>
    <property type="evidence" value="ECO:0007669"/>
    <property type="project" value="UniProtKB-SubCell"/>
</dbReference>
<dbReference type="Pfam" id="PF07946">
    <property type="entry name" value="CCDC47"/>
    <property type="match status" value="1"/>
</dbReference>
<keyword evidence="6" id="KW-0732">Signal</keyword>
<keyword evidence="4" id="KW-0472">Membrane</keyword>
<feature type="compositionally biased region" description="Low complexity" evidence="5">
    <location>
        <begin position="72"/>
        <end position="113"/>
    </location>
</feature>
<keyword evidence="3" id="KW-1133">Transmembrane helix</keyword>
<feature type="compositionally biased region" description="Basic and acidic residues" evidence="5">
    <location>
        <begin position="469"/>
        <end position="478"/>
    </location>
</feature>
<evidence type="ECO:0000256" key="6">
    <source>
        <dbReference type="SAM" id="SignalP"/>
    </source>
</evidence>
<keyword evidence="2" id="KW-0812">Transmembrane</keyword>
<dbReference type="GO" id="GO:0032469">
    <property type="term" value="P:endoplasmic reticulum calcium ion homeostasis"/>
    <property type="evidence" value="ECO:0007669"/>
    <property type="project" value="InterPro"/>
</dbReference>
<feature type="compositionally biased region" description="Polar residues" evidence="5">
    <location>
        <begin position="52"/>
        <end position="71"/>
    </location>
</feature>